<evidence type="ECO:0000256" key="1">
    <source>
        <dbReference type="ARBA" id="ARBA00004141"/>
    </source>
</evidence>
<evidence type="ECO:0000256" key="4">
    <source>
        <dbReference type="ARBA" id="ARBA00023136"/>
    </source>
</evidence>
<feature type="compositionally biased region" description="Gly residues" evidence="5">
    <location>
        <begin position="1"/>
        <end position="15"/>
    </location>
</feature>
<keyword evidence="4" id="KW-0472">Membrane</keyword>
<evidence type="ECO:0000313" key="7">
    <source>
        <dbReference type="EMBL" id="NMU94081.1"/>
    </source>
</evidence>
<dbReference type="GO" id="GO:0016020">
    <property type="term" value="C:membrane"/>
    <property type="evidence" value="ECO:0007669"/>
    <property type="project" value="UniProtKB-SubCell"/>
</dbReference>
<feature type="region of interest" description="Disordered" evidence="5">
    <location>
        <begin position="91"/>
        <end position="156"/>
    </location>
</feature>
<keyword evidence="2" id="KW-0812">Transmembrane</keyword>
<sequence>GVRVGGAGTAEGAGGEISEPGSLGRRANRVGVELMRPEAGREARTEEQVRLMDDTIARLARGNPARPLFIPNDPLIRRHWAGVADYWRALLPPAALPPPPPPPPAQPLPPPPHHAAPPPPLRRPTAPGTPRPPPRPRLLHALLRARPPPPPPSPPP</sequence>
<feature type="region of interest" description="Disordered" evidence="5">
    <location>
        <begin position="1"/>
        <end position="46"/>
    </location>
</feature>
<evidence type="ECO:0000313" key="8">
    <source>
        <dbReference type="Proteomes" id="UP000542405"/>
    </source>
</evidence>
<proteinExistence type="predicted"/>
<dbReference type="AlphaFoldDB" id="A0A848NUB6"/>
<keyword evidence="3" id="KW-1133">Transmembrane helix</keyword>
<gene>
    <name evidence="7" type="ORF">HGQ98_33990</name>
</gene>
<evidence type="ECO:0000259" key="6">
    <source>
        <dbReference type="Pfam" id="PF13675"/>
    </source>
</evidence>
<feature type="non-terminal residue" evidence="7">
    <location>
        <position position="1"/>
    </location>
</feature>
<feature type="domain" description="NarX-like N-terminal" evidence="6">
    <location>
        <begin position="10"/>
        <end position="94"/>
    </location>
</feature>
<organism evidence="7 8">
    <name type="scientific">Achromobacter ruhlandii</name>
    <dbReference type="NCBI Taxonomy" id="72557"/>
    <lineage>
        <taxon>Bacteria</taxon>
        <taxon>Pseudomonadati</taxon>
        <taxon>Pseudomonadota</taxon>
        <taxon>Betaproteobacteria</taxon>
        <taxon>Burkholderiales</taxon>
        <taxon>Alcaligenaceae</taxon>
        <taxon>Achromobacter</taxon>
    </lineage>
</organism>
<feature type="compositionally biased region" description="Basic and acidic residues" evidence="5">
    <location>
        <begin position="35"/>
        <end position="46"/>
    </location>
</feature>
<evidence type="ECO:0000256" key="2">
    <source>
        <dbReference type="ARBA" id="ARBA00022692"/>
    </source>
</evidence>
<evidence type="ECO:0000256" key="3">
    <source>
        <dbReference type="ARBA" id="ARBA00022989"/>
    </source>
</evidence>
<comment type="caution">
    <text evidence="7">The sequence shown here is derived from an EMBL/GenBank/DDBJ whole genome shotgun (WGS) entry which is preliminary data.</text>
</comment>
<evidence type="ECO:0000256" key="5">
    <source>
        <dbReference type="SAM" id="MobiDB-lite"/>
    </source>
</evidence>
<dbReference type="Pfam" id="PF13675">
    <property type="entry name" value="PilJ"/>
    <property type="match status" value="1"/>
</dbReference>
<comment type="subcellular location">
    <subcellularLocation>
        <location evidence="1">Membrane</location>
        <topology evidence="1">Multi-pass membrane protein</topology>
    </subcellularLocation>
</comment>
<dbReference type="InterPro" id="IPR029095">
    <property type="entry name" value="NarX-like_N"/>
</dbReference>
<feature type="compositionally biased region" description="Pro residues" evidence="5">
    <location>
        <begin position="94"/>
        <end position="136"/>
    </location>
</feature>
<accession>A0A848NUB6</accession>
<protein>
    <recommendedName>
        <fullName evidence="6">NarX-like N-terminal domain-containing protein</fullName>
    </recommendedName>
</protein>
<dbReference type="EMBL" id="JABBZE010001262">
    <property type="protein sequence ID" value="NMU94081.1"/>
    <property type="molecule type" value="Genomic_DNA"/>
</dbReference>
<dbReference type="Proteomes" id="UP000542405">
    <property type="component" value="Unassembled WGS sequence"/>
</dbReference>
<name>A0A848NUB6_9BURK</name>
<feature type="non-terminal residue" evidence="7">
    <location>
        <position position="156"/>
    </location>
</feature>
<feature type="compositionally biased region" description="Pro residues" evidence="5">
    <location>
        <begin position="146"/>
        <end position="156"/>
    </location>
</feature>
<reference evidence="7 8" key="1">
    <citation type="submission" date="2020-04" db="EMBL/GenBank/DDBJ databases">
        <title>Achromobacter ruhlandii genome sequencing and assembly.</title>
        <authorList>
            <person name="Martins R.C.R."/>
            <person name="Perdigao-Neto L.V."/>
            <person name="Levin A.S.S."/>
            <person name="Costa S.F."/>
        </authorList>
    </citation>
    <scope>NUCLEOTIDE SEQUENCE [LARGE SCALE GENOMIC DNA]</scope>
    <source>
        <strain evidence="7 8">9035ralo</strain>
    </source>
</reference>